<accession>A0A4R2JJG2</accession>
<evidence type="ECO:0000256" key="1">
    <source>
        <dbReference type="SAM" id="Phobius"/>
    </source>
</evidence>
<organism evidence="2 3">
    <name type="scientific">Actinocrispum wychmicini</name>
    <dbReference type="NCBI Taxonomy" id="1213861"/>
    <lineage>
        <taxon>Bacteria</taxon>
        <taxon>Bacillati</taxon>
        <taxon>Actinomycetota</taxon>
        <taxon>Actinomycetes</taxon>
        <taxon>Pseudonocardiales</taxon>
        <taxon>Pseudonocardiaceae</taxon>
        <taxon>Actinocrispum</taxon>
    </lineage>
</organism>
<dbReference type="OrthoDB" id="3400507at2"/>
<name>A0A4R2JJG2_9PSEU</name>
<dbReference type="RefSeq" id="WP_132119492.1">
    <property type="nucleotide sequence ID" value="NZ_SLWS01000005.1"/>
</dbReference>
<keyword evidence="3" id="KW-1185">Reference proteome</keyword>
<dbReference type="AlphaFoldDB" id="A0A4R2JJG2"/>
<feature type="transmembrane region" description="Helical" evidence="1">
    <location>
        <begin position="161"/>
        <end position="181"/>
    </location>
</feature>
<feature type="transmembrane region" description="Helical" evidence="1">
    <location>
        <begin position="215"/>
        <end position="234"/>
    </location>
</feature>
<feature type="transmembrane region" description="Helical" evidence="1">
    <location>
        <begin position="276"/>
        <end position="295"/>
    </location>
</feature>
<keyword evidence="1" id="KW-1133">Transmembrane helix</keyword>
<proteinExistence type="predicted"/>
<feature type="transmembrane region" description="Helical" evidence="1">
    <location>
        <begin position="246"/>
        <end position="270"/>
    </location>
</feature>
<protein>
    <submittedName>
        <fullName evidence="2">Uncharacterized protein</fullName>
    </submittedName>
</protein>
<keyword evidence="1" id="KW-0472">Membrane</keyword>
<gene>
    <name evidence="2" type="ORF">EV192_105693</name>
</gene>
<keyword evidence="1" id="KW-0812">Transmembrane</keyword>
<sequence length="328" mass="35397">MAENVTVGWQVPADVTDWQLTVESRARRVRADLAALPPVPAAEVARKAAEVSLEIVDSELKNATGRWWRSGASWWSGWHIERAWRALHEAEIYLAAADPDLMARLPGLRARVALYLNEADPRRQAMDAPDPDQAVVVDAMRAAFDASDDAHAAARALRNKLVVISMALFILNTALGLVGIFKPGLVPMCMPPSRTAQTGVLCPTGGTSASGWDVWMVQLFGALGATISVVLLLIRRRPDLSPYVLVGYQALVKILLGSALGVVGMLALGAGLVSGIVYVGSQAALLLWGVIFGYAQQVGTRLLDNYADRLMDQVRPLPDRVTTTGTRR</sequence>
<reference evidence="2 3" key="1">
    <citation type="submission" date="2019-03" db="EMBL/GenBank/DDBJ databases">
        <title>Genomic Encyclopedia of Type Strains, Phase IV (KMG-IV): sequencing the most valuable type-strain genomes for metagenomic binning, comparative biology and taxonomic classification.</title>
        <authorList>
            <person name="Goeker M."/>
        </authorList>
    </citation>
    <scope>NUCLEOTIDE SEQUENCE [LARGE SCALE GENOMIC DNA]</scope>
    <source>
        <strain evidence="2 3">DSM 45934</strain>
    </source>
</reference>
<evidence type="ECO:0000313" key="3">
    <source>
        <dbReference type="Proteomes" id="UP000295680"/>
    </source>
</evidence>
<comment type="caution">
    <text evidence="2">The sequence shown here is derived from an EMBL/GenBank/DDBJ whole genome shotgun (WGS) entry which is preliminary data.</text>
</comment>
<dbReference type="EMBL" id="SLWS01000005">
    <property type="protein sequence ID" value="TCO58622.1"/>
    <property type="molecule type" value="Genomic_DNA"/>
</dbReference>
<evidence type="ECO:0000313" key="2">
    <source>
        <dbReference type="EMBL" id="TCO58622.1"/>
    </source>
</evidence>
<dbReference type="Proteomes" id="UP000295680">
    <property type="component" value="Unassembled WGS sequence"/>
</dbReference>